<keyword evidence="1" id="KW-0812">Transmembrane</keyword>
<dbReference type="EMBL" id="AVPG01000008">
    <property type="protein sequence ID" value="KGX87240.1"/>
    <property type="molecule type" value="Genomic_DNA"/>
</dbReference>
<dbReference type="AlphaFoldDB" id="A0A0A5G805"/>
<keyword evidence="1" id="KW-1133">Transmembrane helix</keyword>
<keyword evidence="1" id="KW-0472">Membrane</keyword>
<organism evidence="2 3">
    <name type="scientific">Pontibacillus litoralis JSM 072002</name>
    <dbReference type="NCBI Taxonomy" id="1385512"/>
    <lineage>
        <taxon>Bacteria</taxon>
        <taxon>Bacillati</taxon>
        <taxon>Bacillota</taxon>
        <taxon>Bacilli</taxon>
        <taxon>Bacillales</taxon>
        <taxon>Bacillaceae</taxon>
        <taxon>Pontibacillus</taxon>
    </lineage>
</organism>
<evidence type="ECO:0000313" key="3">
    <source>
        <dbReference type="Proteomes" id="UP000030401"/>
    </source>
</evidence>
<reference evidence="2 3" key="1">
    <citation type="submission" date="2013-08" db="EMBL/GenBank/DDBJ databases">
        <authorList>
            <person name="Huang J."/>
            <person name="Wang G."/>
        </authorList>
    </citation>
    <scope>NUCLEOTIDE SEQUENCE [LARGE SCALE GENOMIC DNA]</scope>
    <source>
        <strain evidence="2 3">JSM 072002</strain>
    </source>
</reference>
<dbReference type="RefSeq" id="WP_036833623.1">
    <property type="nucleotide sequence ID" value="NZ_AVPG01000008.1"/>
</dbReference>
<name>A0A0A5G805_9BACI</name>
<dbReference type="Proteomes" id="UP000030401">
    <property type="component" value="Unassembled WGS sequence"/>
</dbReference>
<gene>
    <name evidence="2" type="ORF">N784_16055</name>
</gene>
<proteinExistence type="predicted"/>
<evidence type="ECO:0000313" key="2">
    <source>
        <dbReference type="EMBL" id="KGX87240.1"/>
    </source>
</evidence>
<evidence type="ECO:0000256" key="1">
    <source>
        <dbReference type="SAM" id="Phobius"/>
    </source>
</evidence>
<feature type="transmembrane region" description="Helical" evidence="1">
    <location>
        <begin position="89"/>
        <end position="110"/>
    </location>
</feature>
<protein>
    <submittedName>
        <fullName evidence="2">Uncharacterized protein</fullName>
    </submittedName>
</protein>
<keyword evidence="3" id="KW-1185">Reference proteome</keyword>
<accession>A0A0A5G805</accession>
<feature type="transmembrane region" description="Helical" evidence="1">
    <location>
        <begin position="60"/>
        <end position="77"/>
    </location>
</feature>
<sequence>MLNKLKYVLGGLFLIMIVAEWFMNIDWLTAICSFLLLLITLRERRPYFEPLTLREKIASLILFISMIVLIVGSMYVSNALLDRWIPFPWLNYISSVIGIIIIVLCGSLLFNKLMVLVTKGKLNLEE</sequence>
<comment type="caution">
    <text evidence="2">The sequence shown here is derived from an EMBL/GenBank/DDBJ whole genome shotgun (WGS) entry which is preliminary data.</text>
</comment>
<feature type="transmembrane region" description="Helical" evidence="1">
    <location>
        <begin position="12"/>
        <end position="39"/>
    </location>
</feature>